<dbReference type="EMBL" id="ML737133">
    <property type="protein sequence ID" value="KAE8342748.1"/>
    <property type="molecule type" value="Genomic_DNA"/>
</dbReference>
<keyword evidence="5" id="KW-0067">ATP-binding</keyword>
<dbReference type="Gene3D" id="3.30.70.330">
    <property type="match status" value="1"/>
</dbReference>
<evidence type="ECO:0000256" key="5">
    <source>
        <dbReference type="ARBA" id="ARBA00022840"/>
    </source>
</evidence>
<dbReference type="InterPro" id="IPR012677">
    <property type="entry name" value="Nucleotide-bd_a/b_plait_sf"/>
</dbReference>
<dbReference type="SMART" id="SM00360">
    <property type="entry name" value="RRM"/>
    <property type="match status" value="1"/>
</dbReference>
<dbReference type="InterPro" id="IPR027417">
    <property type="entry name" value="P-loop_NTPase"/>
</dbReference>
<keyword evidence="6 8" id="KW-0694">RNA-binding</keyword>
<sequence length="486" mass="53374">MNLHPPFAEFLSEENFEFRRIQRVLVPQVATQRDILAISSPGLGVTTACIYGIINSICLDAASAKSRPSAILLFPTRELALQVYDALICLQPGHNLCVQPKVSHSPHPVTERPSKYYDVIVGTPGKVLGAVQRDGLQLDSVKYFLFDEVHDLLGDTGAGQHCRTLCQSIPHGTGARIVTSSTRISPVMERFCLRGIEPRIHLDAMARGTRAVVRAVELENHEPRSDALARFIASRLSPKNIVIFTDTIDDAQSVHDILVEKFPDRVVGLMNKESGTDNRGILLRRYQRGELDMIVTCRLFYAGIELTAEVTSIIFYNLVSLTWPHAIGARLHINRPNGEVAVIVDPNSADDLAHYEEFKRWLRCFSGNDTSIVGRNSHRPSLNPSLPPCYKLIIRGLAPEVTAEELKAALQQYSPVRAEVASLKAPKSVPTAFIHFTTVGHALECVKQIDGARILGSQVQAGFALEKKQKGGRGGHGGHGGRGGRN</sequence>
<evidence type="ECO:0000259" key="11">
    <source>
        <dbReference type="PROSITE" id="PS51192"/>
    </source>
</evidence>
<dbReference type="GO" id="GO:0005524">
    <property type="term" value="F:ATP binding"/>
    <property type="evidence" value="ECO:0007669"/>
    <property type="project" value="UniProtKB-KW"/>
</dbReference>
<dbReference type="SUPFAM" id="SSF52540">
    <property type="entry name" value="P-loop containing nucleoside triphosphate hydrolases"/>
    <property type="match status" value="2"/>
</dbReference>
<dbReference type="PANTHER" id="PTHR47960">
    <property type="entry name" value="DEAD-BOX ATP-DEPENDENT RNA HELICASE 50"/>
    <property type="match status" value="1"/>
</dbReference>
<evidence type="ECO:0000256" key="4">
    <source>
        <dbReference type="ARBA" id="ARBA00022806"/>
    </source>
</evidence>
<dbReference type="SMART" id="SM00487">
    <property type="entry name" value="DEXDc"/>
    <property type="match status" value="1"/>
</dbReference>
<dbReference type="Pfam" id="PF00270">
    <property type="entry name" value="DEAD"/>
    <property type="match status" value="1"/>
</dbReference>
<dbReference type="PROSITE" id="PS50102">
    <property type="entry name" value="RRM"/>
    <property type="match status" value="1"/>
</dbReference>
<dbReference type="GO" id="GO:0016787">
    <property type="term" value="F:hydrolase activity"/>
    <property type="evidence" value="ECO:0007669"/>
    <property type="project" value="UniProtKB-KW"/>
</dbReference>
<dbReference type="PROSITE" id="PS51192">
    <property type="entry name" value="HELICASE_ATP_BIND_1"/>
    <property type="match status" value="1"/>
</dbReference>
<evidence type="ECO:0000313" key="12">
    <source>
        <dbReference type="EMBL" id="KAE8342748.1"/>
    </source>
</evidence>
<accession>A0A5N6YC27</accession>
<dbReference type="Pfam" id="PF00076">
    <property type="entry name" value="RRM_1"/>
    <property type="match status" value="1"/>
</dbReference>
<reference evidence="12" key="1">
    <citation type="submission" date="2019-04" db="EMBL/GenBank/DDBJ databases">
        <title>Friends and foes A comparative genomics study of 23 Aspergillus species from section Flavi.</title>
        <authorList>
            <consortium name="DOE Joint Genome Institute"/>
            <person name="Kjaerbolling I."/>
            <person name="Vesth T."/>
            <person name="Frisvad J.C."/>
            <person name="Nybo J.L."/>
            <person name="Theobald S."/>
            <person name="Kildgaard S."/>
            <person name="Isbrandt T."/>
            <person name="Kuo A."/>
            <person name="Sato A."/>
            <person name="Lyhne E.K."/>
            <person name="Kogle M.E."/>
            <person name="Wiebenga A."/>
            <person name="Kun R.S."/>
            <person name="Lubbers R.J."/>
            <person name="Makela M.R."/>
            <person name="Barry K."/>
            <person name="Chovatia M."/>
            <person name="Clum A."/>
            <person name="Daum C."/>
            <person name="Haridas S."/>
            <person name="He G."/>
            <person name="LaButti K."/>
            <person name="Lipzen A."/>
            <person name="Mondo S."/>
            <person name="Riley R."/>
            <person name="Salamov A."/>
            <person name="Simmons B.A."/>
            <person name="Magnuson J.K."/>
            <person name="Henrissat B."/>
            <person name="Mortensen U.H."/>
            <person name="Larsen T.O."/>
            <person name="Devries R.P."/>
            <person name="Grigoriev I.V."/>
            <person name="Machida M."/>
            <person name="Baker S.E."/>
            <person name="Andersen M.R."/>
        </authorList>
    </citation>
    <scope>NUCLEOTIDE SEQUENCE</scope>
    <source>
        <strain evidence="12">CBS 117612</strain>
    </source>
</reference>
<keyword evidence="3" id="KW-0378">Hydrolase</keyword>
<evidence type="ECO:0000256" key="9">
    <source>
        <dbReference type="SAM" id="MobiDB-lite"/>
    </source>
</evidence>
<evidence type="ECO:0000256" key="3">
    <source>
        <dbReference type="ARBA" id="ARBA00022801"/>
    </source>
</evidence>
<dbReference type="InterPro" id="IPR011545">
    <property type="entry name" value="DEAD/DEAH_box_helicase_dom"/>
</dbReference>
<feature type="domain" description="RRM" evidence="10">
    <location>
        <begin position="390"/>
        <end position="466"/>
    </location>
</feature>
<protein>
    <recommendedName>
        <fullName evidence="1">RNA helicase</fullName>
        <ecNumber evidence="1">3.6.4.13</ecNumber>
    </recommendedName>
</protein>
<keyword evidence="2" id="KW-0547">Nucleotide-binding</keyword>
<dbReference type="Gene3D" id="3.40.50.300">
    <property type="entry name" value="P-loop containing nucleotide triphosphate hydrolases"/>
    <property type="match status" value="2"/>
</dbReference>
<dbReference type="InterPro" id="IPR014001">
    <property type="entry name" value="Helicase_ATP-bd"/>
</dbReference>
<evidence type="ECO:0000256" key="6">
    <source>
        <dbReference type="ARBA" id="ARBA00022884"/>
    </source>
</evidence>
<evidence type="ECO:0000256" key="7">
    <source>
        <dbReference type="ARBA" id="ARBA00047984"/>
    </source>
</evidence>
<dbReference type="InterPro" id="IPR035979">
    <property type="entry name" value="RBD_domain_sf"/>
</dbReference>
<organism evidence="12">
    <name type="scientific">Aspergillus arachidicola</name>
    <dbReference type="NCBI Taxonomy" id="656916"/>
    <lineage>
        <taxon>Eukaryota</taxon>
        <taxon>Fungi</taxon>
        <taxon>Dikarya</taxon>
        <taxon>Ascomycota</taxon>
        <taxon>Pezizomycotina</taxon>
        <taxon>Eurotiomycetes</taxon>
        <taxon>Eurotiomycetidae</taxon>
        <taxon>Eurotiales</taxon>
        <taxon>Aspergillaceae</taxon>
        <taxon>Aspergillus</taxon>
        <taxon>Aspergillus subgen. Circumdati</taxon>
    </lineage>
</organism>
<evidence type="ECO:0000256" key="8">
    <source>
        <dbReference type="PROSITE-ProRule" id="PRU00176"/>
    </source>
</evidence>
<feature type="domain" description="Helicase ATP-binding" evidence="11">
    <location>
        <begin position="26"/>
        <end position="266"/>
    </location>
</feature>
<dbReference type="GO" id="GO:0003724">
    <property type="term" value="F:RNA helicase activity"/>
    <property type="evidence" value="ECO:0007669"/>
    <property type="project" value="UniProtKB-EC"/>
</dbReference>
<dbReference type="SUPFAM" id="SSF54928">
    <property type="entry name" value="RNA-binding domain, RBD"/>
    <property type="match status" value="1"/>
</dbReference>
<feature type="region of interest" description="Disordered" evidence="9">
    <location>
        <begin position="466"/>
        <end position="486"/>
    </location>
</feature>
<evidence type="ECO:0000256" key="2">
    <source>
        <dbReference type="ARBA" id="ARBA00022741"/>
    </source>
</evidence>
<dbReference type="CDD" id="cd00590">
    <property type="entry name" value="RRM_SF"/>
    <property type="match status" value="1"/>
</dbReference>
<dbReference type="InterPro" id="IPR000504">
    <property type="entry name" value="RRM_dom"/>
</dbReference>
<feature type="compositionally biased region" description="Gly residues" evidence="9">
    <location>
        <begin position="472"/>
        <end position="486"/>
    </location>
</feature>
<gene>
    <name evidence="12" type="ORF">BDV24DRAFT_162279</name>
</gene>
<evidence type="ECO:0000259" key="10">
    <source>
        <dbReference type="PROSITE" id="PS50102"/>
    </source>
</evidence>
<proteinExistence type="predicted"/>
<dbReference type="EC" id="3.6.4.13" evidence="1"/>
<dbReference type="AlphaFoldDB" id="A0A5N6YC27"/>
<keyword evidence="4" id="KW-0347">Helicase</keyword>
<dbReference type="GO" id="GO:0003723">
    <property type="term" value="F:RNA binding"/>
    <property type="evidence" value="ECO:0007669"/>
    <property type="project" value="UniProtKB-UniRule"/>
</dbReference>
<evidence type="ECO:0000256" key="1">
    <source>
        <dbReference type="ARBA" id="ARBA00012552"/>
    </source>
</evidence>
<dbReference type="OrthoDB" id="4444689at2759"/>
<comment type="catalytic activity">
    <reaction evidence="7">
        <text>ATP + H2O = ADP + phosphate + H(+)</text>
        <dbReference type="Rhea" id="RHEA:13065"/>
        <dbReference type="ChEBI" id="CHEBI:15377"/>
        <dbReference type="ChEBI" id="CHEBI:15378"/>
        <dbReference type="ChEBI" id="CHEBI:30616"/>
        <dbReference type="ChEBI" id="CHEBI:43474"/>
        <dbReference type="ChEBI" id="CHEBI:456216"/>
        <dbReference type="EC" id="3.6.4.13"/>
    </reaction>
</comment>
<dbReference type="Proteomes" id="UP000325558">
    <property type="component" value="Unassembled WGS sequence"/>
</dbReference>
<name>A0A5N6YC27_9EURO</name>